<dbReference type="Pfam" id="PF13400">
    <property type="entry name" value="Tad"/>
    <property type="match status" value="1"/>
</dbReference>
<evidence type="ECO:0000313" key="3">
    <source>
        <dbReference type="Proteomes" id="UP000271683"/>
    </source>
</evidence>
<dbReference type="AlphaFoldDB" id="A0A3N1GUI4"/>
<gene>
    <name evidence="2" type="ORF">EDD30_6953</name>
</gene>
<proteinExistence type="predicted"/>
<organism evidence="2 3">
    <name type="scientific">Couchioplanes caeruleus</name>
    <dbReference type="NCBI Taxonomy" id="56438"/>
    <lineage>
        <taxon>Bacteria</taxon>
        <taxon>Bacillati</taxon>
        <taxon>Actinomycetota</taxon>
        <taxon>Actinomycetes</taxon>
        <taxon>Micromonosporales</taxon>
        <taxon>Micromonosporaceae</taxon>
        <taxon>Couchioplanes</taxon>
    </lineage>
</organism>
<dbReference type="Proteomes" id="UP000271683">
    <property type="component" value="Unassembled WGS sequence"/>
</dbReference>
<dbReference type="EMBL" id="RJKL01000001">
    <property type="protein sequence ID" value="ROP33899.1"/>
    <property type="molecule type" value="Genomic_DNA"/>
</dbReference>
<reference evidence="2 3" key="1">
    <citation type="submission" date="2018-11" db="EMBL/GenBank/DDBJ databases">
        <title>Sequencing the genomes of 1000 actinobacteria strains.</title>
        <authorList>
            <person name="Klenk H.-P."/>
        </authorList>
    </citation>
    <scope>NUCLEOTIDE SEQUENCE [LARGE SCALE GENOMIC DNA]</scope>
    <source>
        <strain evidence="2 3">DSM 43634</strain>
    </source>
</reference>
<evidence type="ECO:0000259" key="1">
    <source>
        <dbReference type="Pfam" id="PF13400"/>
    </source>
</evidence>
<comment type="caution">
    <text evidence="2">The sequence shown here is derived from an EMBL/GenBank/DDBJ whole genome shotgun (WGS) entry which is preliminary data.</text>
</comment>
<dbReference type="InterPro" id="IPR028087">
    <property type="entry name" value="Tad_N"/>
</dbReference>
<accession>A0A3N1GUI4</accession>
<protein>
    <submittedName>
        <fullName evidence="2">Putative Flp pilus-assembly TadE/G-like protein</fullName>
    </submittedName>
</protein>
<name>A0A3N1GUI4_9ACTN</name>
<feature type="domain" description="Putative Flp pilus-assembly TadG-like N-terminal" evidence="1">
    <location>
        <begin position="16"/>
        <end position="62"/>
    </location>
</feature>
<sequence>MRRMTARRRPARGDDGAVTALVAVLLGTGVLLGVAAVVVDVGRLYAEREQLQSGADAAAWAVGEGCATTPAGCADQDATAGGYADGNAADGAATVTEICGSGPGLPACPAPVANRTSCLGTVPAAVPYAEVRVETRLPDGSTVLPSVFARALTGQRDGTTVGACARVAWGPPRVAEGFAVTFSICEWRELTQDGTAFWPSPSAGLPPPQAEQIIRLKDSTGASTCPAGPSGWDRPGGFGWLDDPSASCAVTVETDGTFGGNTGNSASQPCRDAMWEAWEARSVVLIPVYDAVRSQGAGTTYHLAGFTSFVMTGYQLSGFSAPSWLTGLRRCGGAERCLYGYFVRGLVRTTGAQIGGPDLGAAVVNLVG</sequence>
<evidence type="ECO:0000313" key="2">
    <source>
        <dbReference type="EMBL" id="ROP33899.1"/>
    </source>
</evidence>